<sequence>MIRHAGLVARRVGGTWRGVLIEGASGAGKSDLALRALAAGFRLVADDRVVTFVSEGRLFGRAPDPLKGLTEVRGFGIVPEPALPFAEIALVVRCVDDPSGVERLPPPRTERLLGLDLPAFELWPLEPAAPAKIARMLEHLGVAP</sequence>
<dbReference type="Proteomes" id="UP000281192">
    <property type="component" value="Chromosome"/>
</dbReference>
<name>A0A2N5CSP7_9CAUL</name>
<evidence type="ECO:0000313" key="4">
    <source>
        <dbReference type="Proteomes" id="UP000234483"/>
    </source>
</evidence>
<dbReference type="OrthoDB" id="8326226at2"/>
<evidence type="ECO:0000313" key="2">
    <source>
        <dbReference type="EMBL" id="AYV45660.1"/>
    </source>
</evidence>
<protein>
    <submittedName>
        <fullName evidence="3">Serine kinase</fullName>
    </submittedName>
</protein>
<keyword evidence="3" id="KW-0418">Kinase</keyword>
<proteinExistence type="predicted"/>
<dbReference type="SUPFAM" id="SSF53795">
    <property type="entry name" value="PEP carboxykinase-like"/>
    <property type="match status" value="1"/>
</dbReference>
<dbReference type="InterPro" id="IPR011104">
    <property type="entry name" value="Hpr_kin/Pase_C"/>
</dbReference>
<reference evidence="3 4" key="1">
    <citation type="submission" date="2017-12" db="EMBL/GenBank/DDBJ databases">
        <title>The genome sequence of Caulobacter flavus CGMCC1 15093.</title>
        <authorList>
            <person name="Gao J."/>
            <person name="Mao X."/>
            <person name="Sun J."/>
        </authorList>
    </citation>
    <scope>NUCLEOTIDE SEQUENCE [LARGE SCALE GENOMIC DNA]</scope>
    <source>
        <strain evidence="3 4">CGMCC1 15093</strain>
    </source>
</reference>
<evidence type="ECO:0000313" key="3">
    <source>
        <dbReference type="EMBL" id="PLR13905.1"/>
    </source>
</evidence>
<keyword evidence="5" id="KW-1185">Reference proteome</keyword>
<evidence type="ECO:0000313" key="5">
    <source>
        <dbReference type="Proteomes" id="UP000281192"/>
    </source>
</evidence>
<evidence type="ECO:0000259" key="1">
    <source>
        <dbReference type="Pfam" id="PF07475"/>
    </source>
</evidence>
<dbReference type="AlphaFoldDB" id="A0A2N5CSP7"/>
<gene>
    <name evidence="2" type="ORF">C1707_04990</name>
    <name evidence="3" type="ORF">CFHF_13765</name>
</gene>
<dbReference type="Gene3D" id="3.40.50.300">
    <property type="entry name" value="P-loop containing nucleotide triphosphate hydrolases"/>
    <property type="match status" value="1"/>
</dbReference>
<feature type="domain" description="HPr kinase/phosphorylase C-terminal" evidence="1">
    <location>
        <begin position="18"/>
        <end position="78"/>
    </location>
</feature>
<dbReference type="Pfam" id="PF07475">
    <property type="entry name" value="Hpr_kinase_C"/>
    <property type="match status" value="1"/>
</dbReference>
<dbReference type="GO" id="GO:0005524">
    <property type="term" value="F:ATP binding"/>
    <property type="evidence" value="ECO:0007669"/>
    <property type="project" value="InterPro"/>
</dbReference>
<dbReference type="GO" id="GO:0006109">
    <property type="term" value="P:regulation of carbohydrate metabolic process"/>
    <property type="evidence" value="ECO:0007669"/>
    <property type="project" value="InterPro"/>
</dbReference>
<reference evidence="2 5" key="2">
    <citation type="submission" date="2018-01" db="EMBL/GenBank/DDBJ databases">
        <title>Complete genome sequence of Caulobacter flavus RHGG3.</title>
        <authorList>
            <person name="Yang E."/>
        </authorList>
    </citation>
    <scope>NUCLEOTIDE SEQUENCE [LARGE SCALE GENOMIC DNA]</scope>
    <source>
        <strain evidence="2 5">RHGG3</strain>
    </source>
</reference>
<accession>A0A2N5CSP7</accession>
<dbReference type="EMBL" id="PJRQ01000026">
    <property type="protein sequence ID" value="PLR13905.1"/>
    <property type="molecule type" value="Genomic_DNA"/>
</dbReference>
<organism evidence="3 4">
    <name type="scientific">Caulobacter flavus</name>
    <dbReference type="NCBI Taxonomy" id="1679497"/>
    <lineage>
        <taxon>Bacteria</taxon>
        <taxon>Pseudomonadati</taxon>
        <taxon>Pseudomonadota</taxon>
        <taxon>Alphaproteobacteria</taxon>
        <taxon>Caulobacterales</taxon>
        <taxon>Caulobacteraceae</taxon>
        <taxon>Caulobacter</taxon>
    </lineage>
</organism>
<dbReference type="InterPro" id="IPR027417">
    <property type="entry name" value="P-loop_NTPase"/>
</dbReference>
<dbReference type="GO" id="GO:0000155">
    <property type="term" value="F:phosphorelay sensor kinase activity"/>
    <property type="evidence" value="ECO:0007669"/>
    <property type="project" value="InterPro"/>
</dbReference>
<dbReference type="EMBL" id="CP026100">
    <property type="protein sequence ID" value="AYV45660.1"/>
    <property type="molecule type" value="Genomic_DNA"/>
</dbReference>
<dbReference type="CDD" id="cd01918">
    <property type="entry name" value="HprK_C"/>
    <property type="match status" value="1"/>
</dbReference>
<dbReference type="RefSeq" id="WP_101713575.1">
    <property type="nucleotide sequence ID" value="NZ_CP026100.1"/>
</dbReference>
<keyword evidence="3" id="KW-0808">Transferase</keyword>
<dbReference type="KEGG" id="cfh:C1707_04990"/>
<dbReference type="Proteomes" id="UP000234483">
    <property type="component" value="Unassembled WGS sequence"/>
</dbReference>